<dbReference type="Gene3D" id="1.20.272.10">
    <property type="match status" value="1"/>
</dbReference>
<dbReference type="Gene3D" id="1.10.3710.10">
    <property type="entry name" value="DNA polymerase III clamp loader subunits, C-terminal domain"/>
    <property type="match status" value="1"/>
</dbReference>
<dbReference type="SMART" id="SM00382">
    <property type="entry name" value="AAA"/>
    <property type="match status" value="1"/>
</dbReference>
<dbReference type="Pfam" id="PF05496">
    <property type="entry name" value="RuvB_N"/>
    <property type="match status" value="1"/>
</dbReference>
<evidence type="ECO:0000256" key="3">
    <source>
        <dbReference type="ARBA" id="ARBA00022840"/>
    </source>
</evidence>
<dbReference type="CDD" id="cd00009">
    <property type="entry name" value="AAA"/>
    <property type="match status" value="1"/>
</dbReference>
<dbReference type="Pfam" id="PF12002">
    <property type="entry name" value="MgsA_C"/>
    <property type="match status" value="1"/>
</dbReference>
<dbReference type="SUPFAM" id="SSF52540">
    <property type="entry name" value="P-loop containing nucleoside triphosphate hydrolases"/>
    <property type="match status" value="1"/>
</dbReference>
<evidence type="ECO:0000313" key="5">
    <source>
        <dbReference type="EMBL" id="PPE05206.1"/>
    </source>
</evidence>
<dbReference type="SUPFAM" id="SSF48019">
    <property type="entry name" value="post-AAA+ oligomerization domain-like"/>
    <property type="match status" value="1"/>
</dbReference>
<dbReference type="InterPro" id="IPR021886">
    <property type="entry name" value="MgsA_C"/>
</dbReference>
<feature type="domain" description="AAA+ ATPase" evidence="4">
    <location>
        <begin position="38"/>
        <end position="151"/>
    </location>
</feature>
<dbReference type="GO" id="GO:0000731">
    <property type="term" value="P:DNA synthesis involved in DNA repair"/>
    <property type="evidence" value="ECO:0007669"/>
    <property type="project" value="TreeGrafter"/>
</dbReference>
<dbReference type="InterPro" id="IPR027417">
    <property type="entry name" value="P-loop_NTPase"/>
</dbReference>
<dbReference type="RefSeq" id="WP_028126491.1">
    <property type="nucleotide sequence ID" value="NZ_PHNE01000004.1"/>
</dbReference>
<dbReference type="EMBL" id="PHNE01000004">
    <property type="protein sequence ID" value="PPE05206.1"/>
    <property type="molecule type" value="Genomic_DNA"/>
</dbReference>
<evidence type="ECO:0000313" key="6">
    <source>
        <dbReference type="Proteomes" id="UP000237865"/>
    </source>
</evidence>
<proteinExistence type="inferred from homology"/>
<reference evidence="5 6" key="1">
    <citation type="submission" date="2017-11" db="EMBL/GenBank/DDBJ databases">
        <title>Genome sequence of Entomoplasma lucivorax PIPN-2 (ATCC 49196).</title>
        <authorList>
            <person name="Lo W.-S."/>
            <person name="Gasparich G.E."/>
            <person name="Kuo C.-H."/>
        </authorList>
    </citation>
    <scope>NUCLEOTIDE SEQUENCE [LARGE SCALE GENOMIC DNA]</scope>
    <source>
        <strain evidence="5 6">PIPN-2</strain>
    </source>
</reference>
<accession>A0A2S5RCZ9</accession>
<dbReference type="PANTHER" id="PTHR13779:SF7">
    <property type="entry name" value="ATPASE WRNIP1"/>
    <property type="match status" value="1"/>
</dbReference>
<dbReference type="FunFam" id="1.10.3710.10:FF:000003">
    <property type="entry name" value="ATPase, AAA family protein"/>
    <property type="match status" value="1"/>
</dbReference>
<protein>
    <submittedName>
        <fullName evidence="5">Recombination factor protein RarA</fullName>
    </submittedName>
</protein>
<dbReference type="GO" id="GO:0006261">
    <property type="term" value="P:DNA-templated DNA replication"/>
    <property type="evidence" value="ECO:0007669"/>
    <property type="project" value="TreeGrafter"/>
</dbReference>
<dbReference type="InterPro" id="IPR003593">
    <property type="entry name" value="AAA+_ATPase"/>
</dbReference>
<organism evidence="5 6">
    <name type="scientific">Williamsoniiplasma lucivorax</name>
    <dbReference type="NCBI Taxonomy" id="209274"/>
    <lineage>
        <taxon>Bacteria</taxon>
        <taxon>Bacillati</taxon>
        <taxon>Mycoplasmatota</taxon>
        <taxon>Mollicutes</taxon>
        <taxon>Entomoplasmatales</taxon>
        <taxon>Williamsoniiplasma</taxon>
    </lineage>
</organism>
<keyword evidence="2" id="KW-0547">Nucleotide-binding</keyword>
<gene>
    <name evidence="5" type="ORF">ELUCI_v1c07420</name>
</gene>
<dbReference type="InterPro" id="IPR032423">
    <property type="entry name" value="AAA_assoc_2"/>
</dbReference>
<dbReference type="InterPro" id="IPR051314">
    <property type="entry name" value="AAA_ATPase_RarA/MGS1/WRNIP1"/>
</dbReference>
<name>A0A2S5RCZ9_9MOLU</name>
<dbReference type="GO" id="GO:0006310">
    <property type="term" value="P:DNA recombination"/>
    <property type="evidence" value="ECO:0007669"/>
    <property type="project" value="InterPro"/>
</dbReference>
<dbReference type="PANTHER" id="PTHR13779">
    <property type="entry name" value="WERNER HELICASE-INTERACTING PROTEIN 1 FAMILY MEMBER"/>
    <property type="match status" value="1"/>
</dbReference>
<evidence type="ECO:0000259" key="4">
    <source>
        <dbReference type="SMART" id="SM00382"/>
    </source>
</evidence>
<dbReference type="InterPro" id="IPR008921">
    <property type="entry name" value="DNA_pol3_clamp-load_cplx_C"/>
</dbReference>
<evidence type="ECO:0000256" key="2">
    <source>
        <dbReference type="ARBA" id="ARBA00022741"/>
    </source>
</evidence>
<dbReference type="STRING" id="1399797.GCA_000518285_00483"/>
<comment type="similarity">
    <text evidence="1">Belongs to the AAA ATPase family. RarA/MGS1/WRNIP1 subfamily.</text>
</comment>
<dbReference type="GO" id="GO:0008047">
    <property type="term" value="F:enzyme activator activity"/>
    <property type="evidence" value="ECO:0007669"/>
    <property type="project" value="TreeGrafter"/>
</dbReference>
<dbReference type="InterPro" id="IPR008824">
    <property type="entry name" value="RuvB-like_N"/>
</dbReference>
<evidence type="ECO:0000256" key="1">
    <source>
        <dbReference type="ARBA" id="ARBA00008959"/>
    </source>
</evidence>
<dbReference type="GO" id="GO:0009378">
    <property type="term" value="F:four-way junction helicase activity"/>
    <property type="evidence" value="ECO:0007669"/>
    <property type="project" value="InterPro"/>
</dbReference>
<dbReference type="CDD" id="cd18139">
    <property type="entry name" value="HLD_clamp_RarA"/>
    <property type="match status" value="1"/>
</dbReference>
<keyword evidence="3" id="KW-0067">ATP-binding</keyword>
<comment type="caution">
    <text evidence="5">The sequence shown here is derived from an EMBL/GenBank/DDBJ whole genome shotgun (WGS) entry which is preliminary data.</text>
</comment>
<dbReference type="GO" id="GO:0003677">
    <property type="term" value="F:DNA binding"/>
    <property type="evidence" value="ECO:0007669"/>
    <property type="project" value="InterPro"/>
</dbReference>
<dbReference type="Gene3D" id="3.40.50.300">
    <property type="entry name" value="P-loop containing nucleotide triphosphate hydrolases"/>
    <property type="match status" value="1"/>
</dbReference>
<keyword evidence="6" id="KW-1185">Reference proteome</keyword>
<dbReference type="GO" id="GO:0017116">
    <property type="term" value="F:single-stranded DNA helicase activity"/>
    <property type="evidence" value="ECO:0007669"/>
    <property type="project" value="TreeGrafter"/>
</dbReference>
<sequence>MNKPLAFLLRPNSINDVVGQEKVLSPGGIISRMVAKHFVTSLIFYGPPGTGKTSFALALAKDLKIDHDLFNASYDKKEKLTKIISQLNNDKHFILIVDEVHRMNKDKQDLLLEHMEKGNLTVFFTTTENPFFVINPSIRSRATIIKVEPITAQEMFSFFKNLIAQNRLAINITDDALNYLCQIASGDLRSAINNLEIFINLYADQEITLDFITNVMPLAQIRGAGYGDEFHDLKSALQKSIRGSDVDAALYYFARLASIGDFESLMRRMVVMAYEDIGLANPNVPTHVLQAVHAFREIGYPEGIIPLGLAIVEMSLSEKSNSAYLAVNQAMQDVQNGMIYNIPPHLKDTHYQSAHKLGSGIGYKYAHNYPNDWVEQDYLPQEIKDVRYYKPKLHAAYEAKIWELFQKMKKSK</sequence>
<dbReference type="GO" id="GO:0005524">
    <property type="term" value="F:ATP binding"/>
    <property type="evidence" value="ECO:0007669"/>
    <property type="project" value="UniProtKB-KW"/>
</dbReference>
<dbReference type="Proteomes" id="UP000237865">
    <property type="component" value="Unassembled WGS sequence"/>
</dbReference>
<dbReference type="Gene3D" id="1.10.8.60">
    <property type="match status" value="1"/>
</dbReference>
<dbReference type="AlphaFoldDB" id="A0A2S5RCZ9"/>
<dbReference type="Pfam" id="PF16193">
    <property type="entry name" value="AAA_assoc_2"/>
    <property type="match status" value="1"/>
</dbReference>